<dbReference type="Gene3D" id="2.170.120.40">
    <property type="entry name" value="YbbR-like domain"/>
    <property type="match status" value="2"/>
</dbReference>
<dbReference type="PANTHER" id="PTHR37804">
    <property type="entry name" value="CDAA REGULATORY PROTEIN CDAR"/>
    <property type="match status" value="1"/>
</dbReference>
<dbReference type="Gene3D" id="2.170.120.30">
    <property type="match status" value="2"/>
</dbReference>
<keyword evidence="3" id="KW-1185">Reference proteome</keyword>
<organism evidence="2 3">
    <name type="scientific">Lutispora thermophila DSM 19022</name>
    <dbReference type="NCBI Taxonomy" id="1122184"/>
    <lineage>
        <taxon>Bacteria</taxon>
        <taxon>Bacillati</taxon>
        <taxon>Bacillota</taxon>
        <taxon>Clostridia</taxon>
        <taxon>Lutisporales</taxon>
        <taxon>Lutisporaceae</taxon>
        <taxon>Lutispora</taxon>
    </lineage>
</organism>
<reference evidence="2 3" key="1">
    <citation type="submission" date="2016-11" db="EMBL/GenBank/DDBJ databases">
        <authorList>
            <person name="Jaros S."/>
            <person name="Januszkiewicz K."/>
            <person name="Wedrychowicz H."/>
        </authorList>
    </citation>
    <scope>NUCLEOTIDE SEQUENCE [LARGE SCALE GENOMIC DNA]</scope>
    <source>
        <strain evidence="2 3">DSM 19022</strain>
    </source>
</reference>
<dbReference type="Pfam" id="PF07949">
    <property type="entry name" value="YbbR"/>
    <property type="match status" value="3"/>
</dbReference>
<sequence length="417" mass="45878">MNNILNKNITYKILSVLLATMLWLYVITDQNPVVYKDITLPVRLIGVETLGANNVTLLDKTAYSVSMKLKGNKNTLDRINNTSINATADLRDYKEKGEYQVPIQISGVPAGVDITSMSTNSIKVRIDNVVSVTMPVVINITGNPAHGMAAMTPTIDPGEVTIKGAESLVNKVKTVAVDLDISSSSSTIKKNIPVRILNEKGEDVNNVEVSPKTVDIEIPIEYTKIVNIEPDVTVTPAAGYIITNIYTNPREIHIVGKKELLDGLDSVKTERVEFKDAKAFVDQQVSLILPEGIELANRNEKIRLNINIEKIIEKTIEINNIAIRNLPENLIGEHQQIAMKLTVKGPESVVNAWNANNSFYVDVEGFSEGLHEVSIMYNKPDEIQILHMEPSSINVTLKSKGVDNSDASRNEGSEASH</sequence>
<dbReference type="OrthoDB" id="2111604at2"/>
<gene>
    <name evidence="2" type="ORF">SAMN02745176_03067</name>
</gene>
<accession>A0A1M6I2W4</accession>
<evidence type="ECO:0000256" key="1">
    <source>
        <dbReference type="SAM" id="MobiDB-lite"/>
    </source>
</evidence>
<dbReference type="PANTHER" id="PTHR37804:SF1">
    <property type="entry name" value="CDAA REGULATORY PROTEIN CDAR"/>
    <property type="match status" value="1"/>
</dbReference>
<feature type="region of interest" description="Disordered" evidence="1">
    <location>
        <begin position="398"/>
        <end position="417"/>
    </location>
</feature>
<evidence type="ECO:0000313" key="3">
    <source>
        <dbReference type="Proteomes" id="UP000184442"/>
    </source>
</evidence>
<dbReference type="InterPro" id="IPR012505">
    <property type="entry name" value="YbbR"/>
</dbReference>
<evidence type="ECO:0000313" key="2">
    <source>
        <dbReference type="EMBL" id="SHJ28809.1"/>
    </source>
</evidence>
<name>A0A1M6I2W4_9FIRM</name>
<dbReference type="InterPro" id="IPR053154">
    <property type="entry name" value="c-di-AMP_regulator"/>
</dbReference>
<dbReference type="STRING" id="1122184.SAMN02745176_03067"/>
<proteinExistence type="predicted"/>
<feature type="compositionally biased region" description="Basic and acidic residues" evidence="1">
    <location>
        <begin position="400"/>
        <end position="417"/>
    </location>
</feature>
<protein>
    <submittedName>
        <fullName evidence="2">YbbR domain-containing protein</fullName>
    </submittedName>
</protein>
<dbReference type="RefSeq" id="WP_073027226.1">
    <property type="nucleotide sequence ID" value="NZ_FQZS01000026.1"/>
</dbReference>
<dbReference type="Proteomes" id="UP000184442">
    <property type="component" value="Unassembled WGS sequence"/>
</dbReference>
<dbReference type="EMBL" id="FQZS01000026">
    <property type="protein sequence ID" value="SHJ28809.1"/>
    <property type="molecule type" value="Genomic_DNA"/>
</dbReference>
<dbReference type="AlphaFoldDB" id="A0A1M6I2W4"/>